<dbReference type="AlphaFoldDB" id="A0A644V7L2"/>
<evidence type="ECO:0000313" key="1">
    <source>
        <dbReference type="EMBL" id="MPL86783.1"/>
    </source>
</evidence>
<protein>
    <submittedName>
        <fullName evidence="1">Uncharacterized protein</fullName>
    </submittedName>
</protein>
<comment type="caution">
    <text evidence="1">The sequence shown here is derived from an EMBL/GenBank/DDBJ whole genome shotgun (WGS) entry which is preliminary data.</text>
</comment>
<name>A0A644V7L2_9ZZZZ</name>
<proteinExistence type="predicted"/>
<gene>
    <name evidence="1" type="ORF">SDC9_32770</name>
</gene>
<accession>A0A644V7L2</accession>
<organism evidence="1">
    <name type="scientific">bioreactor metagenome</name>
    <dbReference type="NCBI Taxonomy" id="1076179"/>
    <lineage>
        <taxon>unclassified sequences</taxon>
        <taxon>metagenomes</taxon>
        <taxon>ecological metagenomes</taxon>
    </lineage>
</organism>
<reference evidence="1" key="1">
    <citation type="submission" date="2019-08" db="EMBL/GenBank/DDBJ databases">
        <authorList>
            <person name="Kucharzyk K."/>
            <person name="Murdoch R.W."/>
            <person name="Higgins S."/>
            <person name="Loffler F."/>
        </authorList>
    </citation>
    <scope>NUCLEOTIDE SEQUENCE</scope>
</reference>
<dbReference type="EMBL" id="VSSQ01000227">
    <property type="protein sequence ID" value="MPL86783.1"/>
    <property type="molecule type" value="Genomic_DNA"/>
</dbReference>
<sequence length="143" mass="16247">MNVKAEKWSAFLKENKIECFGVQEVDNEIHTVVFRAFLEVKGQKLPSMLVLDDSIYTMFQVRVAEKVVTDANKVAVEGILNSYNMKFKVFKYYVGEGGDICLDSCLPSTGDSFDCNIVHAVIDVILKHLTDEYPKLMKEIWGN</sequence>